<dbReference type="InterPro" id="IPR004443">
    <property type="entry name" value="YjeF_N_dom"/>
</dbReference>
<dbReference type="EC" id="4.2.1.136" evidence="7"/>
<dbReference type="Gene3D" id="3.40.50.10260">
    <property type="entry name" value="YjeF N-terminal domain"/>
    <property type="match status" value="1"/>
</dbReference>
<keyword evidence="13" id="KW-0520">NAD</keyword>
<sequence>MTNFANALPQRLYRAAQIQQLDRVVIEEFSIPGFRLMQTAGAAAFNALLEQWPRAKRLLVFTGAGKNSGDGYIVAGLAKDFGMMVEIIQVGERAKCTGDAKQALEWAEKQHVSMTSFADFQQQESVDYSHTIMVDALLGTGLNREVTGEYKLAIERINNAGYPVLAIDIPSGLNADTGRAMGAAVNADLTVTFIGLKQGLLTGQGRDFVGILIFNDLDVPDEVYSHESSPSPTAQRIDINYASKFLAPRLHSSHKGDYGHVVIVGGNYGYGGAALMAAEAAQRSGAGLVSVITRSAHRSAFLGKLPEIMMFGTEDEDASVDELLARASVIVIGPGLGRSEWSRTLLQLALSKQVSVGTPLVVDADGLNLLSERSESKAAIKRDNWILTPHVGEAARLLGSSVADVHADRFAAVTELYNRWGGCCLLKGSGSLIAAPNEELFLCTEGNAGMASGGMGDVLSGIIAGLIAQKLTLPQSLCCAVCIHGEAADLAMEAGGQRGMIATDLSRHIRQLVNPTH</sequence>
<comment type="function">
    <text evidence="17">Bifunctional enzyme that catalyzes the epimerization of the S- and R-forms of NAD(P)HX and the dehydration of the S-form of NAD(P)HX at the expense of ADP, which is converted to AMP. This allows the repair of both epimers of NAD(P)HX, a damaged form of NAD(P)H that is a result of enzymatic or heat-dependent hydration.</text>
</comment>
<comment type="similarity">
    <text evidence="4">In the N-terminal section; belongs to the NnrE/AIBP family.</text>
</comment>
<evidence type="ECO:0000256" key="9">
    <source>
        <dbReference type="ARBA" id="ARBA00022741"/>
    </source>
</evidence>
<dbReference type="HAMAP" id="MF_01966">
    <property type="entry name" value="NADHX_epimerase"/>
    <property type="match status" value="1"/>
</dbReference>
<comment type="catalytic activity">
    <reaction evidence="1">
        <text>(6R)-NADHX = (6S)-NADHX</text>
        <dbReference type="Rhea" id="RHEA:32215"/>
        <dbReference type="ChEBI" id="CHEBI:64074"/>
        <dbReference type="ChEBI" id="CHEBI:64075"/>
        <dbReference type="EC" id="5.1.99.6"/>
    </reaction>
</comment>
<evidence type="ECO:0000256" key="15">
    <source>
        <dbReference type="ARBA" id="ARBA00023239"/>
    </source>
</evidence>
<evidence type="ECO:0000256" key="10">
    <source>
        <dbReference type="ARBA" id="ARBA00022840"/>
    </source>
</evidence>
<dbReference type="PROSITE" id="PS51383">
    <property type="entry name" value="YJEF_C_3"/>
    <property type="match status" value="1"/>
</dbReference>
<dbReference type="SUPFAM" id="SSF64153">
    <property type="entry name" value="YjeF N-terminal domain-like"/>
    <property type="match status" value="1"/>
</dbReference>
<evidence type="ECO:0000256" key="3">
    <source>
        <dbReference type="ARBA" id="ARBA00001958"/>
    </source>
</evidence>
<evidence type="ECO:0000256" key="16">
    <source>
        <dbReference type="ARBA" id="ARBA00023268"/>
    </source>
</evidence>
<evidence type="ECO:0000256" key="13">
    <source>
        <dbReference type="ARBA" id="ARBA00023027"/>
    </source>
</evidence>
<keyword evidence="14" id="KW-0413">Isomerase</keyword>
<evidence type="ECO:0000256" key="20">
    <source>
        <dbReference type="ARBA" id="ARBA00049209"/>
    </source>
</evidence>
<dbReference type="AlphaFoldDB" id="A0A381NPI0"/>
<dbReference type="CDD" id="cd01171">
    <property type="entry name" value="YXKO-related"/>
    <property type="match status" value="1"/>
</dbReference>
<keyword evidence="12" id="KW-0630">Potassium</keyword>
<feature type="domain" description="YjeF C-terminal" evidence="21">
    <location>
        <begin position="238"/>
        <end position="516"/>
    </location>
</feature>
<evidence type="ECO:0000256" key="2">
    <source>
        <dbReference type="ARBA" id="ARBA00000909"/>
    </source>
</evidence>
<evidence type="ECO:0000256" key="6">
    <source>
        <dbReference type="ARBA" id="ARBA00012228"/>
    </source>
</evidence>
<comment type="catalytic activity">
    <reaction evidence="2">
        <text>(6R)-NADPHX = (6S)-NADPHX</text>
        <dbReference type="Rhea" id="RHEA:32227"/>
        <dbReference type="ChEBI" id="CHEBI:64076"/>
        <dbReference type="ChEBI" id="CHEBI:64077"/>
        <dbReference type="EC" id="5.1.99.6"/>
    </reaction>
</comment>
<keyword evidence="9" id="KW-0547">Nucleotide-binding</keyword>
<comment type="cofactor">
    <cofactor evidence="3">
        <name>K(+)</name>
        <dbReference type="ChEBI" id="CHEBI:29103"/>
    </cofactor>
</comment>
<dbReference type="InterPro" id="IPR030677">
    <property type="entry name" value="Nnr"/>
</dbReference>
<keyword evidence="16" id="KW-0511">Multifunctional enzyme</keyword>
<evidence type="ECO:0000256" key="8">
    <source>
        <dbReference type="ARBA" id="ARBA00022723"/>
    </source>
</evidence>
<dbReference type="PROSITE" id="PS01050">
    <property type="entry name" value="YJEF_C_2"/>
    <property type="match status" value="1"/>
</dbReference>
<evidence type="ECO:0000256" key="18">
    <source>
        <dbReference type="ARBA" id="ARBA00032624"/>
    </source>
</evidence>
<dbReference type="EC" id="5.1.99.6" evidence="6"/>
<keyword evidence="15" id="KW-0456">Lyase</keyword>
<keyword evidence="11" id="KW-0521">NADP</keyword>
<dbReference type="Pfam" id="PF01256">
    <property type="entry name" value="Carb_kinase"/>
    <property type="match status" value="1"/>
</dbReference>
<keyword evidence="8" id="KW-0479">Metal-binding</keyword>
<comment type="catalytic activity">
    <reaction evidence="20">
        <text>(6S)-NADPHX + ADP = AMP + phosphate + NADPH + H(+)</text>
        <dbReference type="Rhea" id="RHEA:32235"/>
        <dbReference type="ChEBI" id="CHEBI:15378"/>
        <dbReference type="ChEBI" id="CHEBI:43474"/>
        <dbReference type="ChEBI" id="CHEBI:57783"/>
        <dbReference type="ChEBI" id="CHEBI:64076"/>
        <dbReference type="ChEBI" id="CHEBI:456215"/>
        <dbReference type="ChEBI" id="CHEBI:456216"/>
        <dbReference type="EC" id="4.2.1.136"/>
    </reaction>
</comment>
<comment type="catalytic activity">
    <reaction evidence="19">
        <text>(6S)-NADHX + ADP = AMP + phosphate + NADH + H(+)</text>
        <dbReference type="Rhea" id="RHEA:32223"/>
        <dbReference type="ChEBI" id="CHEBI:15378"/>
        <dbReference type="ChEBI" id="CHEBI:43474"/>
        <dbReference type="ChEBI" id="CHEBI:57945"/>
        <dbReference type="ChEBI" id="CHEBI:64074"/>
        <dbReference type="ChEBI" id="CHEBI:456215"/>
        <dbReference type="ChEBI" id="CHEBI:456216"/>
        <dbReference type="EC" id="4.2.1.136"/>
    </reaction>
</comment>
<dbReference type="Gene3D" id="3.40.1190.20">
    <property type="match status" value="1"/>
</dbReference>
<accession>A0A381NPI0</accession>
<comment type="similarity">
    <text evidence="5">In the C-terminal section; belongs to the NnrD/CARKD family.</text>
</comment>
<evidence type="ECO:0000256" key="19">
    <source>
        <dbReference type="ARBA" id="ARBA00048238"/>
    </source>
</evidence>
<evidence type="ECO:0000256" key="11">
    <source>
        <dbReference type="ARBA" id="ARBA00022857"/>
    </source>
</evidence>
<dbReference type="GO" id="GO:0046872">
    <property type="term" value="F:metal ion binding"/>
    <property type="evidence" value="ECO:0007669"/>
    <property type="project" value="UniProtKB-KW"/>
</dbReference>
<dbReference type="SUPFAM" id="SSF53613">
    <property type="entry name" value="Ribokinase-like"/>
    <property type="match status" value="1"/>
</dbReference>
<dbReference type="GO" id="GO:0052856">
    <property type="term" value="F:NAD(P)HX epimerase activity"/>
    <property type="evidence" value="ECO:0007669"/>
    <property type="project" value="UniProtKB-EC"/>
</dbReference>
<dbReference type="InterPro" id="IPR029056">
    <property type="entry name" value="Ribokinase-like"/>
</dbReference>
<evidence type="ECO:0000259" key="21">
    <source>
        <dbReference type="PROSITE" id="PS51383"/>
    </source>
</evidence>
<proteinExistence type="inferred from homology"/>
<dbReference type="Pfam" id="PF03853">
    <property type="entry name" value="YjeF_N"/>
    <property type="match status" value="1"/>
</dbReference>
<gene>
    <name evidence="23" type="ORF">METZ01_LOCUS8287</name>
</gene>
<evidence type="ECO:0000259" key="22">
    <source>
        <dbReference type="PROSITE" id="PS51385"/>
    </source>
</evidence>
<dbReference type="InterPro" id="IPR017953">
    <property type="entry name" value="Carbohydrate_kinase_pred_CS"/>
</dbReference>
<dbReference type="GO" id="GO:0005524">
    <property type="term" value="F:ATP binding"/>
    <property type="evidence" value="ECO:0007669"/>
    <property type="project" value="UniProtKB-KW"/>
</dbReference>
<organism evidence="23">
    <name type="scientific">marine metagenome</name>
    <dbReference type="NCBI Taxonomy" id="408172"/>
    <lineage>
        <taxon>unclassified sequences</taxon>
        <taxon>metagenomes</taxon>
        <taxon>ecological metagenomes</taxon>
    </lineage>
</organism>
<dbReference type="PIRSF" id="PIRSF017184">
    <property type="entry name" value="Nnr"/>
    <property type="match status" value="1"/>
</dbReference>
<dbReference type="InterPro" id="IPR036652">
    <property type="entry name" value="YjeF_N_dom_sf"/>
</dbReference>
<evidence type="ECO:0000256" key="12">
    <source>
        <dbReference type="ARBA" id="ARBA00022958"/>
    </source>
</evidence>
<evidence type="ECO:0000256" key="7">
    <source>
        <dbReference type="ARBA" id="ARBA00013129"/>
    </source>
</evidence>
<dbReference type="PROSITE" id="PS51385">
    <property type="entry name" value="YJEF_N"/>
    <property type="match status" value="1"/>
</dbReference>
<dbReference type="InterPro" id="IPR000631">
    <property type="entry name" value="CARKD"/>
</dbReference>
<dbReference type="PANTHER" id="PTHR12592">
    <property type="entry name" value="ATP-DEPENDENT (S)-NAD(P)H-HYDRATE DEHYDRATASE FAMILY MEMBER"/>
    <property type="match status" value="1"/>
</dbReference>
<dbReference type="HAMAP" id="MF_01965">
    <property type="entry name" value="NADHX_dehydratase"/>
    <property type="match status" value="1"/>
</dbReference>
<dbReference type="NCBIfam" id="TIGR00196">
    <property type="entry name" value="yjeF_cterm"/>
    <property type="match status" value="1"/>
</dbReference>
<dbReference type="GO" id="GO:0052855">
    <property type="term" value="F:ADP-dependent NAD(P)H-hydrate dehydratase activity"/>
    <property type="evidence" value="ECO:0007669"/>
    <property type="project" value="UniProtKB-EC"/>
</dbReference>
<name>A0A381NPI0_9ZZZZ</name>
<dbReference type="NCBIfam" id="TIGR00197">
    <property type="entry name" value="yjeF_nterm"/>
    <property type="match status" value="1"/>
</dbReference>
<evidence type="ECO:0000256" key="5">
    <source>
        <dbReference type="ARBA" id="ARBA00009524"/>
    </source>
</evidence>
<evidence type="ECO:0000256" key="14">
    <source>
        <dbReference type="ARBA" id="ARBA00023235"/>
    </source>
</evidence>
<dbReference type="EMBL" id="UINC01000444">
    <property type="protein sequence ID" value="SUZ55433.1"/>
    <property type="molecule type" value="Genomic_DNA"/>
</dbReference>
<dbReference type="GO" id="GO:0110051">
    <property type="term" value="P:metabolite repair"/>
    <property type="evidence" value="ECO:0007669"/>
    <property type="project" value="TreeGrafter"/>
</dbReference>
<evidence type="ECO:0000256" key="17">
    <source>
        <dbReference type="ARBA" id="ARBA00025153"/>
    </source>
</evidence>
<evidence type="ECO:0000256" key="1">
    <source>
        <dbReference type="ARBA" id="ARBA00000013"/>
    </source>
</evidence>
<keyword evidence="10" id="KW-0067">ATP-binding</keyword>
<evidence type="ECO:0000256" key="4">
    <source>
        <dbReference type="ARBA" id="ARBA00006001"/>
    </source>
</evidence>
<evidence type="ECO:0000313" key="23">
    <source>
        <dbReference type="EMBL" id="SUZ55433.1"/>
    </source>
</evidence>
<reference evidence="23" key="1">
    <citation type="submission" date="2018-05" db="EMBL/GenBank/DDBJ databases">
        <authorList>
            <person name="Lanie J.A."/>
            <person name="Ng W.-L."/>
            <person name="Kazmierczak K.M."/>
            <person name="Andrzejewski T.M."/>
            <person name="Davidsen T.M."/>
            <person name="Wayne K.J."/>
            <person name="Tettelin H."/>
            <person name="Glass J.I."/>
            <person name="Rusch D."/>
            <person name="Podicherti R."/>
            <person name="Tsui H.-C.T."/>
            <person name="Winkler M.E."/>
        </authorList>
    </citation>
    <scope>NUCLEOTIDE SEQUENCE</scope>
</reference>
<dbReference type="PANTHER" id="PTHR12592:SF0">
    <property type="entry name" value="ATP-DEPENDENT (S)-NAD(P)H-HYDRATE DEHYDRATASE"/>
    <property type="match status" value="1"/>
</dbReference>
<feature type="domain" description="YjeF N-terminal" evidence="22">
    <location>
        <begin position="18"/>
        <end position="225"/>
    </location>
</feature>
<protein>
    <recommendedName>
        <fullName evidence="18">Nicotinamide nucleotide repair protein</fullName>
        <ecNumber evidence="7">4.2.1.136</ecNumber>
        <ecNumber evidence="6">5.1.99.6</ecNumber>
    </recommendedName>
</protein>